<dbReference type="Proteomes" id="UP000006072">
    <property type="component" value="Unassembled WGS sequence"/>
</dbReference>
<dbReference type="eggNOG" id="COG0500">
    <property type="taxonomic scope" value="Bacteria"/>
</dbReference>
<gene>
    <name evidence="4" type="ORF">MVAC_15553</name>
</gene>
<dbReference type="GO" id="GO:0008119">
    <property type="term" value="F:thiopurine S-methyltransferase activity"/>
    <property type="evidence" value="ECO:0007669"/>
    <property type="project" value="UniProtKB-EC"/>
</dbReference>
<dbReference type="SUPFAM" id="SSF53335">
    <property type="entry name" value="S-adenosyl-L-methionine-dependent methyltransferases"/>
    <property type="match status" value="1"/>
</dbReference>
<dbReference type="AlphaFoldDB" id="K0UMC6"/>
<evidence type="ECO:0000256" key="3">
    <source>
        <dbReference type="ARBA" id="ARBA00022691"/>
    </source>
</evidence>
<accession>K0UMC6</accession>
<proteinExistence type="predicted"/>
<dbReference type="Pfam" id="PF05724">
    <property type="entry name" value="TPMT"/>
    <property type="match status" value="1"/>
</dbReference>
<evidence type="ECO:0000256" key="2">
    <source>
        <dbReference type="ARBA" id="ARBA00022679"/>
    </source>
</evidence>
<dbReference type="RefSeq" id="WP_003933183.1">
    <property type="nucleotide sequence ID" value="NZ_JH814699.1"/>
</dbReference>
<keyword evidence="1 4" id="KW-0489">Methyltransferase</keyword>
<dbReference type="PROSITE" id="PS51585">
    <property type="entry name" value="SAM_MT_TPMT"/>
    <property type="match status" value="1"/>
</dbReference>
<comment type="caution">
    <text evidence="4">The sequence shown here is derived from an EMBL/GenBank/DDBJ whole genome shotgun (WGS) entry which is preliminary data.</text>
</comment>
<reference evidence="4 5" key="1">
    <citation type="journal article" date="2012" name="J. Bacteriol.">
        <title>Complete Genome Sequence of Mycobacterium vaccae Type Strain ATCC 25954.</title>
        <authorList>
            <person name="Ho Y.S."/>
            <person name="Adroub S.A."/>
            <person name="Abadi M."/>
            <person name="Al Alwan B."/>
            <person name="Alkhateeb R."/>
            <person name="Gao G."/>
            <person name="Ragab A."/>
            <person name="Ali S."/>
            <person name="van Soolingen D."/>
            <person name="Bitter W."/>
            <person name="Pain A."/>
            <person name="Abdallah A.M."/>
        </authorList>
    </citation>
    <scope>NUCLEOTIDE SEQUENCE [LARGE SCALE GENOMIC DNA]</scope>
    <source>
        <strain evidence="4 5">ATCC 25954</strain>
    </source>
</reference>
<dbReference type="InterPro" id="IPR029063">
    <property type="entry name" value="SAM-dependent_MTases_sf"/>
</dbReference>
<protein>
    <submittedName>
        <fullName evidence="4">Thiopurine S-methyltransferase</fullName>
        <ecNumber evidence="4">2.1.1.67</ecNumber>
    </submittedName>
</protein>
<keyword evidence="2 4" id="KW-0808">Transferase</keyword>
<sequence length="216" mass="23679">MSDADFWNEAWAADSVPRCSPHDPTLQMHWPSLGVRAGSRVLVPLSGKSADLTWLAANGYEPVGVDIAAAPCKQYFADRGVVPSLDRAGRFVRWRGAGVTILQGDIFDLDGSYEAAVDRGALVAVSPRDRARYADSVRAHLTDDARILLVTIEYDAGRRNRPPYPVFPDEVGRLFPGVVEVARHPLERPRWQRIGGATTVVWTVGKPAPGRPEQRG</sequence>
<evidence type="ECO:0000256" key="1">
    <source>
        <dbReference type="ARBA" id="ARBA00022603"/>
    </source>
</evidence>
<dbReference type="InterPro" id="IPR008854">
    <property type="entry name" value="TPMT"/>
</dbReference>
<keyword evidence="5" id="KW-1185">Reference proteome</keyword>
<name>K0UMC6_MYCVA</name>
<keyword evidence="3" id="KW-0949">S-adenosyl-L-methionine</keyword>
<dbReference type="EC" id="2.1.1.67" evidence="4"/>
<dbReference type="Gene3D" id="3.40.50.150">
    <property type="entry name" value="Vaccinia Virus protein VP39"/>
    <property type="match status" value="1"/>
</dbReference>
<evidence type="ECO:0000313" key="4">
    <source>
        <dbReference type="EMBL" id="EJZ08332.1"/>
    </source>
</evidence>
<dbReference type="HOGENOM" id="CLU_085515_1_0_11"/>
<dbReference type="PANTHER" id="PTHR10259:SF11">
    <property type="entry name" value="THIOPURINE S-METHYLTRANSFERASE"/>
    <property type="match status" value="1"/>
</dbReference>
<dbReference type="EMBL" id="ALQA01000032">
    <property type="protein sequence ID" value="EJZ08332.1"/>
    <property type="molecule type" value="Genomic_DNA"/>
</dbReference>
<evidence type="ECO:0000313" key="5">
    <source>
        <dbReference type="Proteomes" id="UP000006072"/>
    </source>
</evidence>
<dbReference type="GO" id="GO:0032259">
    <property type="term" value="P:methylation"/>
    <property type="evidence" value="ECO:0007669"/>
    <property type="project" value="UniProtKB-KW"/>
</dbReference>
<dbReference type="PANTHER" id="PTHR10259">
    <property type="entry name" value="THIOPURINE S-METHYLTRANSFERASE"/>
    <property type="match status" value="1"/>
</dbReference>
<dbReference type="PATRIC" id="fig|1194972.3.peg.3107"/>
<organism evidence="4 5">
    <name type="scientific">Mycolicibacterium vaccae ATCC 25954</name>
    <dbReference type="NCBI Taxonomy" id="1194972"/>
    <lineage>
        <taxon>Bacteria</taxon>
        <taxon>Bacillati</taxon>
        <taxon>Actinomycetota</taxon>
        <taxon>Actinomycetes</taxon>
        <taxon>Mycobacteriales</taxon>
        <taxon>Mycobacteriaceae</taxon>
        <taxon>Mycolicibacterium</taxon>
    </lineage>
</organism>